<dbReference type="Gene3D" id="1.10.20.10">
    <property type="entry name" value="Histone, subunit A"/>
    <property type="match status" value="1"/>
</dbReference>
<name>A0A433D0V8_9FUNG</name>
<dbReference type="OrthoDB" id="10266074at2759"/>
<reference evidence="7 8" key="1">
    <citation type="journal article" date="2018" name="New Phytol.">
        <title>Phylogenomics of Endogonaceae and evolution of mycorrhizas within Mucoromycota.</title>
        <authorList>
            <person name="Chang Y."/>
            <person name="Desiro A."/>
            <person name="Na H."/>
            <person name="Sandor L."/>
            <person name="Lipzen A."/>
            <person name="Clum A."/>
            <person name="Barry K."/>
            <person name="Grigoriev I.V."/>
            <person name="Martin F.M."/>
            <person name="Stajich J.E."/>
            <person name="Smith M.E."/>
            <person name="Bonito G."/>
            <person name="Spatafora J.W."/>
        </authorList>
    </citation>
    <scope>NUCLEOTIDE SEQUENCE [LARGE SCALE GENOMIC DNA]</scope>
    <source>
        <strain evidence="7 8">GMNB39</strain>
    </source>
</reference>
<organism evidence="7 8">
    <name type="scientific">Jimgerdemannia flammicorona</name>
    <dbReference type="NCBI Taxonomy" id="994334"/>
    <lineage>
        <taxon>Eukaryota</taxon>
        <taxon>Fungi</taxon>
        <taxon>Fungi incertae sedis</taxon>
        <taxon>Mucoromycota</taxon>
        <taxon>Mucoromycotina</taxon>
        <taxon>Endogonomycetes</taxon>
        <taxon>Endogonales</taxon>
        <taxon>Endogonaceae</taxon>
        <taxon>Jimgerdemannia</taxon>
    </lineage>
</organism>
<comment type="subcellular location">
    <subcellularLocation>
        <location evidence="1">Nucleus</location>
    </subcellularLocation>
</comment>
<dbReference type="InterPro" id="IPR009072">
    <property type="entry name" value="Histone-fold"/>
</dbReference>
<dbReference type="Proteomes" id="UP000268093">
    <property type="component" value="Unassembled WGS sequence"/>
</dbReference>
<evidence type="ECO:0000313" key="8">
    <source>
        <dbReference type="Proteomes" id="UP000268093"/>
    </source>
</evidence>
<accession>A0A433D0V8</accession>
<keyword evidence="3" id="KW-0804">Transcription</keyword>
<keyword evidence="7" id="KW-0648">Protein biosynthesis</keyword>
<comment type="caution">
    <text evidence="7">The sequence shown here is derived from an EMBL/GenBank/DDBJ whole genome shotgun (WGS) entry which is preliminary data.</text>
</comment>
<evidence type="ECO:0000256" key="6">
    <source>
        <dbReference type="ARBA" id="ARBA00040136"/>
    </source>
</evidence>
<dbReference type="GO" id="GO:0003743">
    <property type="term" value="F:translation initiation factor activity"/>
    <property type="evidence" value="ECO:0007669"/>
    <property type="project" value="UniProtKB-KW"/>
</dbReference>
<dbReference type="PANTHER" id="PTHR11380">
    <property type="entry name" value="TRANSCRIPTION INITIATION FACTOR TFIID/SUPT3-RELATED"/>
    <property type="match status" value="1"/>
</dbReference>
<evidence type="ECO:0000256" key="1">
    <source>
        <dbReference type="ARBA" id="ARBA00004123"/>
    </source>
</evidence>
<dbReference type="GO" id="GO:0005669">
    <property type="term" value="C:transcription factor TFIID complex"/>
    <property type="evidence" value="ECO:0007669"/>
    <property type="project" value="TreeGrafter"/>
</dbReference>
<comment type="similarity">
    <text evidence="5">Belongs to the TAF13 family.</text>
</comment>
<evidence type="ECO:0000256" key="3">
    <source>
        <dbReference type="ARBA" id="ARBA00023163"/>
    </source>
</evidence>
<dbReference type="InterPro" id="IPR003195">
    <property type="entry name" value="TFIID_TAF13"/>
</dbReference>
<dbReference type="GO" id="GO:0046982">
    <property type="term" value="F:protein heterodimerization activity"/>
    <property type="evidence" value="ECO:0007669"/>
    <property type="project" value="InterPro"/>
</dbReference>
<evidence type="ECO:0000256" key="2">
    <source>
        <dbReference type="ARBA" id="ARBA00023015"/>
    </source>
</evidence>
<keyword evidence="2" id="KW-0805">Transcription regulation</keyword>
<dbReference type="AlphaFoldDB" id="A0A433D0V8"/>
<keyword evidence="4" id="KW-0539">Nucleus</keyword>
<dbReference type="Pfam" id="PF02269">
    <property type="entry name" value="TFIID-18kDa"/>
    <property type="match status" value="1"/>
</dbReference>
<gene>
    <name evidence="7" type="ORF">BC936DRAFT_149449</name>
</gene>
<dbReference type="GO" id="GO:0051123">
    <property type="term" value="P:RNA polymerase II preinitiation complex assembly"/>
    <property type="evidence" value="ECO:0007669"/>
    <property type="project" value="TreeGrafter"/>
</dbReference>
<evidence type="ECO:0000256" key="4">
    <source>
        <dbReference type="ARBA" id="ARBA00023242"/>
    </source>
</evidence>
<keyword evidence="8" id="KW-1185">Reference proteome</keyword>
<dbReference type="SUPFAM" id="SSF47113">
    <property type="entry name" value="Histone-fold"/>
    <property type="match status" value="1"/>
</dbReference>
<protein>
    <recommendedName>
        <fullName evidence="6">Transcription initiation factor TFIID subunit 13</fullName>
    </recommendedName>
</protein>
<keyword evidence="7" id="KW-0396">Initiation factor</keyword>
<dbReference type="CDD" id="cd07978">
    <property type="entry name" value="HFD_TAF13"/>
    <property type="match status" value="1"/>
</dbReference>
<dbReference type="PANTHER" id="PTHR11380:SF5">
    <property type="entry name" value="TRANSCRIPTION INITIATION FACTOR TFIID SUBUNIT 13"/>
    <property type="match status" value="1"/>
</dbReference>
<evidence type="ECO:0000256" key="5">
    <source>
        <dbReference type="ARBA" id="ARBA00038392"/>
    </source>
</evidence>
<dbReference type="EMBL" id="RBNI01008904">
    <property type="protein sequence ID" value="RUP44451.1"/>
    <property type="molecule type" value="Genomic_DNA"/>
</dbReference>
<evidence type="ECO:0000313" key="7">
    <source>
        <dbReference type="EMBL" id="RUP44451.1"/>
    </source>
</evidence>
<sequence>MVIIIFYICSDFRGFWATAPKNFTGYATLLPDVIVFAGSYFHRTMSAIETKEVKEREPGTGPGRRKTVRKGMFLRDLKSLMFGFGDVQNPSADSMAVLDEMVIEFITDMSLQAAKVADKRGKVKVDDFKFILRKDSKKLARVEELLYMSEDIRRAKQLFDEKEVEPEE</sequence>
<proteinExistence type="inferred from homology"/>